<protein>
    <submittedName>
        <fullName evidence="2">DUF1641 domain-containing protein</fullName>
    </submittedName>
</protein>
<dbReference type="Proteomes" id="UP000093159">
    <property type="component" value="Unassembled WGS sequence"/>
</dbReference>
<dbReference type="EMBL" id="LDIR01000002">
    <property type="protein sequence ID" value="OCL91636.1"/>
    <property type="molecule type" value="Genomic_DNA"/>
</dbReference>
<evidence type="ECO:0000313" key="3">
    <source>
        <dbReference type="Proteomes" id="UP000093159"/>
    </source>
</evidence>
<reference evidence="2 4" key="3">
    <citation type="submission" date="2019-09" db="EMBL/GenBank/DDBJ databases">
        <title>Taxonomic note: a critical rebuttal of the proposed division of the genus Arcobacter into six genera, emended descriptions of Arcobacter anaerophilus and the genus Arcobacter, and an assessment of genus-level boundaries for Epsilonproteobacteria using in silico genomic comparator tools.</title>
        <authorList>
            <person name="On S.L.W."/>
            <person name="Miller W.G."/>
            <person name="Biggs P."/>
            <person name="Cornelius A."/>
            <person name="Vandamme P."/>
        </authorList>
    </citation>
    <scope>NUCLEOTIDE SEQUENCE [LARGE SCALE GENOMIC DNA]</scope>
    <source>
        <strain evidence="2 4">CCUG 56899</strain>
    </source>
</reference>
<dbReference type="Proteomes" id="UP000322644">
    <property type="component" value="Chromosome"/>
</dbReference>
<dbReference type="InterPro" id="IPR012440">
    <property type="entry name" value="DUF1641"/>
</dbReference>
<sequence length="117" mass="13162">MSNKVEVLKTKEMQELEDKMTMLVQTGRIDNLIDLLAVVSDNIEMTTQPMVEKMIGTVDNLATAGFIMDNAVRYAKRENAKNNKQSLLGLLKLMRDEETLKGLSFMLNLTKGIGKQL</sequence>
<dbReference type="OrthoDB" id="5334338at2"/>
<reference evidence="2 4" key="2">
    <citation type="submission" date="2019-09" db="EMBL/GenBank/DDBJ databases">
        <title>Complete genome sequencing of four Arcobacter species reveals a diverse suite of mobile elements.</title>
        <authorList>
            <person name="Miller W.G."/>
            <person name="Yee E."/>
            <person name="Bono J.L."/>
        </authorList>
    </citation>
    <scope>NUCLEOTIDE SEQUENCE [LARGE SCALE GENOMIC DNA]</scope>
    <source>
        <strain evidence="2 4">CCUG 56899</strain>
    </source>
</reference>
<dbReference type="RefSeq" id="WP_066170560.1">
    <property type="nucleotide sequence ID" value="NZ_CP036246.2"/>
</dbReference>
<gene>
    <name evidence="1" type="ORF">AAX28_01381</name>
    <name evidence="2" type="ORF">APORC_0110</name>
</gene>
<keyword evidence="3" id="KW-1185">Reference proteome</keyword>
<dbReference type="AlphaFoldDB" id="A0A1C0AWZ6"/>
<name>A0A1C0AWZ6_9BACT</name>
<dbReference type="KEGG" id="apoc:APORC_0110"/>
<accession>A0A1C0AWZ6</accession>
<dbReference type="Pfam" id="PF07849">
    <property type="entry name" value="DUF1641"/>
    <property type="match status" value="1"/>
</dbReference>
<proteinExistence type="predicted"/>
<evidence type="ECO:0000313" key="2">
    <source>
        <dbReference type="EMBL" id="QEP39749.1"/>
    </source>
</evidence>
<organism evidence="2 4">
    <name type="scientific">Arcobacter porcinus</name>
    <dbReference type="NCBI Taxonomy" id="1935204"/>
    <lineage>
        <taxon>Bacteria</taxon>
        <taxon>Pseudomonadati</taxon>
        <taxon>Campylobacterota</taxon>
        <taxon>Epsilonproteobacteria</taxon>
        <taxon>Campylobacterales</taxon>
        <taxon>Arcobacteraceae</taxon>
        <taxon>Arcobacter</taxon>
    </lineage>
</organism>
<reference evidence="1 3" key="1">
    <citation type="submission" date="2015-05" db="EMBL/GenBank/DDBJ databases">
        <authorList>
            <person name="Rovetto F."/>
            <person name="Cocolin L."/>
            <person name="Illeghems K."/>
            <person name="Van Nieuwerburgh F."/>
            <person name="Houf K."/>
        </authorList>
    </citation>
    <scope>NUCLEOTIDE SEQUENCE [LARGE SCALE GENOMIC DNA]</scope>
    <source>
        <strain evidence="1 3">117434</strain>
    </source>
</reference>
<dbReference type="EMBL" id="CP036246">
    <property type="protein sequence ID" value="QEP39749.1"/>
    <property type="molecule type" value="Genomic_DNA"/>
</dbReference>
<evidence type="ECO:0000313" key="1">
    <source>
        <dbReference type="EMBL" id="OCL91636.1"/>
    </source>
</evidence>
<evidence type="ECO:0000313" key="4">
    <source>
        <dbReference type="Proteomes" id="UP000322644"/>
    </source>
</evidence>